<comment type="similarity">
    <text evidence="1">Belongs to the peptidase A1 family.</text>
</comment>
<keyword evidence="5" id="KW-1185">Reference proteome</keyword>
<dbReference type="AlphaFoldDB" id="A0A9P6AKD4"/>
<feature type="domain" description="Peptidase A1" evidence="3">
    <location>
        <begin position="51"/>
        <end position="340"/>
    </location>
</feature>
<name>A0A9P6AKD4_9AGAM</name>
<accession>A0A9P6AKD4</accession>
<feature type="region of interest" description="Disordered" evidence="2">
    <location>
        <begin position="1"/>
        <end position="28"/>
    </location>
</feature>
<dbReference type="GO" id="GO:0004190">
    <property type="term" value="F:aspartic-type endopeptidase activity"/>
    <property type="evidence" value="ECO:0007669"/>
    <property type="project" value="InterPro"/>
</dbReference>
<dbReference type="InterPro" id="IPR021109">
    <property type="entry name" value="Peptidase_aspartic_dom_sf"/>
</dbReference>
<comment type="caution">
    <text evidence="4">The sequence shown here is derived from an EMBL/GenBank/DDBJ whole genome shotgun (WGS) entry which is preliminary data.</text>
</comment>
<protein>
    <recommendedName>
        <fullName evidence="3">Peptidase A1 domain-containing protein</fullName>
    </recommendedName>
</protein>
<dbReference type="PANTHER" id="PTHR47966:SF1">
    <property type="entry name" value="ASPARTYL PROTEINASE"/>
    <property type="match status" value="1"/>
</dbReference>
<dbReference type="OrthoDB" id="2747330at2759"/>
<dbReference type="InterPro" id="IPR001461">
    <property type="entry name" value="Aspartic_peptidase_A1"/>
</dbReference>
<sequence length="345" mass="36490">MEHELQLRERTVGAPAAPGVAPGVAPSVAPSAAPSGGALLTAEDVQNDLEYVVPVTIGTPPQVVNLDFDTGSADLWRTSAANLKGHGIYNPGRSSTAKLAPGLNWKISYGDGSGASGSVYKDVVKFSNLAIPGQAVEVATQLSSTFLGEHSSDGLLGLAFPTINTITPTKQKTPVQELVERNIIKQPIFTAKLDKGGTGTHTAASSRIIYTDVDSSHGFWEFGSPQLRVGRKTVNRRPACRTNDAALDAIYRPIPGARIDHSGWIVPTKSRPPDISFSVAGVFFAIAGEDLKFADAGGGMSFGSIQSRGQNRQDILGDVFLKRVLTVFDQTPGHPRIGFGQRAFT</sequence>
<dbReference type="PRINTS" id="PR00792">
    <property type="entry name" value="PEPSIN"/>
</dbReference>
<evidence type="ECO:0000256" key="2">
    <source>
        <dbReference type="SAM" id="MobiDB-lite"/>
    </source>
</evidence>
<evidence type="ECO:0000313" key="5">
    <source>
        <dbReference type="Proteomes" id="UP000886523"/>
    </source>
</evidence>
<feature type="compositionally biased region" description="Low complexity" evidence="2">
    <location>
        <begin position="12"/>
        <end position="28"/>
    </location>
</feature>
<proteinExistence type="inferred from homology"/>
<dbReference type="EMBL" id="MU129083">
    <property type="protein sequence ID" value="KAF9507356.1"/>
    <property type="molecule type" value="Genomic_DNA"/>
</dbReference>
<gene>
    <name evidence="4" type="ORF">BS47DRAFT_1422053</name>
</gene>
<evidence type="ECO:0000256" key="1">
    <source>
        <dbReference type="ARBA" id="ARBA00007447"/>
    </source>
</evidence>
<dbReference type="InterPro" id="IPR033121">
    <property type="entry name" value="PEPTIDASE_A1"/>
</dbReference>
<reference evidence="4" key="1">
    <citation type="journal article" date="2020" name="Nat. Commun.">
        <title>Large-scale genome sequencing of mycorrhizal fungi provides insights into the early evolution of symbiotic traits.</title>
        <authorList>
            <person name="Miyauchi S."/>
            <person name="Kiss E."/>
            <person name="Kuo A."/>
            <person name="Drula E."/>
            <person name="Kohler A."/>
            <person name="Sanchez-Garcia M."/>
            <person name="Morin E."/>
            <person name="Andreopoulos B."/>
            <person name="Barry K.W."/>
            <person name="Bonito G."/>
            <person name="Buee M."/>
            <person name="Carver A."/>
            <person name="Chen C."/>
            <person name="Cichocki N."/>
            <person name="Clum A."/>
            <person name="Culley D."/>
            <person name="Crous P.W."/>
            <person name="Fauchery L."/>
            <person name="Girlanda M."/>
            <person name="Hayes R.D."/>
            <person name="Keri Z."/>
            <person name="LaButti K."/>
            <person name="Lipzen A."/>
            <person name="Lombard V."/>
            <person name="Magnuson J."/>
            <person name="Maillard F."/>
            <person name="Murat C."/>
            <person name="Nolan M."/>
            <person name="Ohm R.A."/>
            <person name="Pangilinan J."/>
            <person name="Pereira M.F."/>
            <person name="Perotto S."/>
            <person name="Peter M."/>
            <person name="Pfister S."/>
            <person name="Riley R."/>
            <person name="Sitrit Y."/>
            <person name="Stielow J.B."/>
            <person name="Szollosi G."/>
            <person name="Zifcakova L."/>
            <person name="Stursova M."/>
            <person name="Spatafora J.W."/>
            <person name="Tedersoo L."/>
            <person name="Vaario L.M."/>
            <person name="Yamada A."/>
            <person name="Yan M."/>
            <person name="Wang P."/>
            <person name="Xu J."/>
            <person name="Bruns T."/>
            <person name="Baldrian P."/>
            <person name="Vilgalys R."/>
            <person name="Dunand C."/>
            <person name="Henrissat B."/>
            <person name="Grigoriev I.V."/>
            <person name="Hibbett D."/>
            <person name="Nagy L.G."/>
            <person name="Martin F.M."/>
        </authorList>
    </citation>
    <scope>NUCLEOTIDE SEQUENCE</scope>
    <source>
        <strain evidence="4">UP504</strain>
    </source>
</reference>
<evidence type="ECO:0000313" key="4">
    <source>
        <dbReference type="EMBL" id="KAF9507356.1"/>
    </source>
</evidence>
<dbReference type="GO" id="GO:0006508">
    <property type="term" value="P:proteolysis"/>
    <property type="evidence" value="ECO:0007669"/>
    <property type="project" value="InterPro"/>
</dbReference>
<dbReference type="PANTHER" id="PTHR47966">
    <property type="entry name" value="BETA-SITE APP-CLEAVING ENZYME, ISOFORM A-RELATED"/>
    <property type="match status" value="1"/>
</dbReference>
<dbReference type="SUPFAM" id="SSF50630">
    <property type="entry name" value="Acid proteases"/>
    <property type="match status" value="1"/>
</dbReference>
<evidence type="ECO:0000259" key="3">
    <source>
        <dbReference type="PROSITE" id="PS51767"/>
    </source>
</evidence>
<dbReference type="Gene3D" id="2.40.70.10">
    <property type="entry name" value="Acid Proteases"/>
    <property type="match status" value="2"/>
</dbReference>
<dbReference type="Pfam" id="PF00026">
    <property type="entry name" value="Asp"/>
    <property type="match status" value="1"/>
</dbReference>
<organism evidence="4 5">
    <name type="scientific">Hydnum rufescens UP504</name>
    <dbReference type="NCBI Taxonomy" id="1448309"/>
    <lineage>
        <taxon>Eukaryota</taxon>
        <taxon>Fungi</taxon>
        <taxon>Dikarya</taxon>
        <taxon>Basidiomycota</taxon>
        <taxon>Agaricomycotina</taxon>
        <taxon>Agaricomycetes</taxon>
        <taxon>Cantharellales</taxon>
        <taxon>Hydnaceae</taxon>
        <taxon>Hydnum</taxon>
    </lineage>
</organism>
<feature type="compositionally biased region" description="Basic and acidic residues" evidence="2">
    <location>
        <begin position="1"/>
        <end position="11"/>
    </location>
</feature>
<dbReference type="PROSITE" id="PS51767">
    <property type="entry name" value="PEPTIDASE_A1"/>
    <property type="match status" value="1"/>
</dbReference>
<dbReference type="Proteomes" id="UP000886523">
    <property type="component" value="Unassembled WGS sequence"/>
</dbReference>